<name>A0A1V0SFB0_9VIRU</name>
<evidence type="ECO:0000313" key="1">
    <source>
        <dbReference type="EMBL" id="ARF10393.1"/>
    </source>
</evidence>
<accession>A0A1V0SFB0</accession>
<gene>
    <name evidence="1" type="ORF">Hokovirus_1_272</name>
</gene>
<reference evidence="1" key="1">
    <citation type="journal article" date="2017" name="Science">
        <title>Giant viruses with an expanded complement of translation system components.</title>
        <authorList>
            <person name="Schulz F."/>
            <person name="Yutin N."/>
            <person name="Ivanova N.N."/>
            <person name="Ortega D.R."/>
            <person name="Lee T.K."/>
            <person name="Vierheilig J."/>
            <person name="Daims H."/>
            <person name="Horn M."/>
            <person name="Wagner M."/>
            <person name="Jensen G.J."/>
            <person name="Kyrpides N.C."/>
            <person name="Koonin E.V."/>
            <person name="Woyke T."/>
        </authorList>
    </citation>
    <scope>NUCLEOTIDE SEQUENCE</scope>
    <source>
        <strain evidence="1">HKV1</strain>
    </source>
</reference>
<protein>
    <submittedName>
        <fullName evidence="1">Uncharacterized protein</fullName>
    </submittedName>
</protein>
<sequence>MSRNDLNDYINYLKQQEKKKRLRKEQELLAKKQQELEYLDLIAKFNIDTDERVLLFEISAGETKHYIKYPFHDTFEGFITIVTETIGKGYYYVNSNKAQLTSNEFNSIWNFSVFCHKKPVHELTFITEEEFNKKHAKTLIFRSMVDGEVFKLDSYMVSTFSNLLSSVRTRFPSCNIIFKGFKLDDRNFEKFKHEFETSDFFIFY</sequence>
<organism evidence="1">
    <name type="scientific">Hokovirus HKV1</name>
    <dbReference type="NCBI Taxonomy" id="1977638"/>
    <lineage>
        <taxon>Viruses</taxon>
        <taxon>Varidnaviria</taxon>
        <taxon>Bamfordvirae</taxon>
        <taxon>Nucleocytoviricota</taxon>
        <taxon>Megaviricetes</taxon>
        <taxon>Imitervirales</taxon>
        <taxon>Mimiviridae</taxon>
        <taxon>Klosneuvirinae</taxon>
        <taxon>Hokovirus</taxon>
    </lineage>
</organism>
<proteinExistence type="predicted"/>
<dbReference type="EMBL" id="KY684103">
    <property type="protein sequence ID" value="ARF10393.1"/>
    <property type="molecule type" value="Genomic_DNA"/>
</dbReference>